<dbReference type="RefSeq" id="WP_121838470.1">
    <property type="nucleotide sequence ID" value="NZ_ML014768.1"/>
</dbReference>
<sequence length="146" mass="15372">MAGGTINSVSSDSREFRTSTEQSLLLRKLDAQGNGQGQLRVGKCVYEVVVKAGRFFIPKCDERTGYAAATGMVCFGLPSDAAATLAVLSSHQSITGLCLSCGGGVGGGILGGVLGAYTCVMVYDKCRSNRCRNYFSSPTQLRLARE</sequence>
<reference evidence="1 2" key="1">
    <citation type="submission" date="2018-09" db="EMBL/GenBank/DDBJ databases">
        <title>Phylogeny of the Shewanellaceae, and recommendation for two new genera, Pseudoshewanella and Parashewanella.</title>
        <authorList>
            <person name="Wang G."/>
        </authorList>
    </citation>
    <scope>NUCLEOTIDE SEQUENCE [LARGE SCALE GENOMIC DNA]</scope>
    <source>
        <strain evidence="1 2">C51</strain>
    </source>
</reference>
<dbReference type="Proteomes" id="UP000281474">
    <property type="component" value="Unassembled WGS sequence"/>
</dbReference>
<gene>
    <name evidence="1" type="ORF">D5018_07915</name>
</gene>
<evidence type="ECO:0000313" key="1">
    <source>
        <dbReference type="EMBL" id="RLV60183.1"/>
    </source>
</evidence>
<evidence type="ECO:0000313" key="2">
    <source>
        <dbReference type="Proteomes" id="UP000281474"/>
    </source>
</evidence>
<protein>
    <submittedName>
        <fullName evidence="1">Uncharacterized protein</fullName>
    </submittedName>
</protein>
<comment type="caution">
    <text evidence="1">The sequence shown here is derived from an EMBL/GenBank/DDBJ whole genome shotgun (WGS) entry which is preliminary data.</text>
</comment>
<keyword evidence="2" id="KW-1185">Reference proteome</keyword>
<accession>A0A3L8Q079</accession>
<organism evidence="1 2">
    <name type="scientific">Parashewanella curva</name>
    <dbReference type="NCBI Taxonomy" id="2338552"/>
    <lineage>
        <taxon>Bacteria</taxon>
        <taxon>Pseudomonadati</taxon>
        <taxon>Pseudomonadota</taxon>
        <taxon>Gammaproteobacteria</taxon>
        <taxon>Alteromonadales</taxon>
        <taxon>Shewanellaceae</taxon>
        <taxon>Parashewanella</taxon>
    </lineage>
</organism>
<name>A0A3L8Q079_9GAMM</name>
<proteinExistence type="predicted"/>
<dbReference type="AlphaFoldDB" id="A0A3L8Q079"/>
<dbReference type="EMBL" id="QZEI01000019">
    <property type="protein sequence ID" value="RLV60183.1"/>
    <property type="molecule type" value="Genomic_DNA"/>
</dbReference>